<name>A0A4U5PBB8_STECR</name>
<reference evidence="1 2" key="1">
    <citation type="journal article" date="2015" name="Genome Biol.">
        <title>Comparative genomics of Steinernema reveals deeply conserved gene regulatory networks.</title>
        <authorList>
            <person name="Dillman A.R."/>
            <person name="Macchietto M."/>
            <person name="Porter C.F."/>
            <person name="Rogers A."/>
            <person name="Williams B."/>
            <person name="Antoshechkin I."/>
            <person name="Lee M.M."/>
            <person name="Goodwin Z."/>
            <person name="Lu X."/>
            <person name="Lewis E.E."/>
            <person name="Goodrich-Blair H."/>
            <person name="Stock S.P."/>
            <person name="Adams B.J."/>
            <person name="Sternberg P.W."/>
            <person name="Mortazavi A."/>
        </authorList>
    </citation>
    <scope>NUCLEOTIDE SEQUENCE [LARGE SCALE GENOMIC DNA]</scope>
    <source>
        <strain evidence="1 2">ALL</strain>
    </source>
</reference>
<keyword evidence="2" id="KW-1185">Reference proteome</keyword>
<gene>
    <name evidence="1" type="ORF">L596_008034</name>
</gene>
<sequence>MRFAARVEGGCRLLLRRIRQLFIGTHELTNCLVVVAPRLLRDSRLFSCFAFGGGDLGGGPRASKDHSLGAPLLRRRRNLYSSSAPSATRLLISRFPFASGKRLFTLLRRPHSSASSKK</sequence>
<organism evidence="1 2">
    <name type="scientific">Steinernema carpocapsae</name>
    <name type="common">Entomopathogenic nematode</name>
    <dbReference type="NCBI Taxonomy" id="34508"/>
    <lineage>
        <taxon>Eukaryota</taxon>
        <taxon>Metazoa</taxon>
        <taxon>Ecdysozoa</taxon>
        <taxon>Nematoda</taxon>
        <taxon>Chromadorea</taxon>
        <taxon>Rhabditida</taxon>
        <taxon>Tylenchina</taxon>
        <taxon>Panagrolaimomorpha</taxon>
        <taxon>Strongyloidoidea</taxon>
        <taxon>Steinernematidae</taxon>
        <taxon>Steinernema</taxon>
    </lineage>
</organism>
<protein>
    <submittedName>
        <fullName evidence="1">Uncharacterized protein</fullName>
    </submittedName>
</protein>
<evidence type="ECO:0000313" key="1">
    <source>
        <dbReference type="EMBL" id="TKR93618.1"/>
    </source>
</evidence>
<comment type="caution">
    <text evidence="1">The sequence shown here is derived from an EMBL/GenBank/DDBJ whole genome shotgun (WGS) entry which is preliminary data.</text>
</comment>
<reference evidence="1 2" key="2">
    <citation type="journal article" date="2019" name="G3 (Bethesda)">
        <title>Hybrid Assembly of the Genome of the Entomopathogenic Nematode Steinernema carpocapsae Identifies the X-Chromosome.</title>
        <authorList>
            <person name="Serra L."/>
            <person name="Macchietto M."/>
            <person name="Macias-Munoz A."/>
            <person name="McGill C.J."/>
            <person name="Rodriguez I.M."/>
            <person name="Rodriguez B."/>
            <person name="Murad R."/>
            <person name="Mortazavi A."/>
        </authorList>
    </citation>
    <scope>NUCLEOTIDE SEQUENCE [LARGE SCALE GENOMIC DNA]</scope>
    <source>
        <strain evidence="1 2">ALL</strain>
    </source>
</reference>
<dbReference type="AlphaFoldDB" id="A0A4U5PBB8"/>
<accession>A0A4U5PBB8</accession>
<evidence type="ECO:0000313" key="2">
    <source>
        <dbReference type="Proteomes" id="UP000298663"/>
    </source>
</evidence>
<dbReference type="EMBL" id="AZBU02000002">
    <property type="protein sequence ID" value="TKR93618.1"/>
    <property type="molecule type" value="Genomic_DNA"/>
</dbReference>
<dbReference type="Proteomes" id="UP000298663">
    <property type="component" value="Unassembled WGS sequence"/>
</dbReference>
<proteinExistence type="predicted"/>